<feature type="domain" description="Response regulatory" evidence="7">
    <location>
        <begin position="3"/>
        <end position="120"/>
    </location>
</feature>
<gene>
    <name evidence="8" type="ORF">H7B90_24345</name>
</gene>
<evidence type="ECO:0000313" key="9">
    <source>
        <dbReference type="Proteomes" id="UP000553776"/>
    </source>
</evidence>
<feature type="modified residue" description="4-aspartylphosphate" evidence="4">
    <location>
        <position position="55"/>
    </location>
</feature>
<evidence type="ECO:0000259" key="6">
    <source>
        <dbReference type="PROSITE" id="PS01124"/>
    </source>
</evidence>
<dbReference type="EMBL" id="JACJVR010000097">
    <property type="protein sequence ID" value="MBB6694530.1"/>
    <property type="molecule type" value="Genomic_DNA"/>
</dbReference>
<dbReference type="InterPro" id="IPR011006">
    <property type="entry name" value="CheY-like_superfamily"/>
</dbReference>
<dbReference type="PROSITE" id="PS50110">
    <property type="entry name" value="RESPONSE_REGULATORY"/>
    <property type="match status" value="1"/>
</dbReference>
<keyword evidence="4" id="KW-0597">Phosphoprotein</keyword>
<dbReference type="SUPFAM" id="SSF46689">
    <property type="entry name" value="Homeodomain-like"/>
    <property type="match status" value="2"/>
</dbReference>
<keyword evidence="9" id="KW-1185">Reference proteome</keyword>
<dbReference type="GO" id="GO:0000160">
    <property type="term" value="P:phosphorelay signal transduction system"/>
    <property type="evidence" value="ECO:0007669"/>
    <property type="project" value="InterPro"/>
</dbReference>
<dbReference type="SMART" id="SM00448">
    <property type="entry name" value="REC"/>
    <property type="match status" value="1"/>
</dbReference>
<evidence type="ECO:0000256" key="4">
    <source>
        <dbReference type="PROSITE-ProRule" id="PRU00169"/>
    </source>
</evidence>
<dbReference type="AlphaFoldDB" id="A0A841U9B1"/>
<feature type="region of interest" description="Disordered" evidence="5">
    <location>
        <begin position="394"/>
        <end position="432"/>
    </location>
</feature>
<dbReference type="Proteomes" id="UP000553776">
    <property type="component" value="Unassembled WGS sequence"/>
</dbReference>
<feature type="domain" description="HTH araC/xylS-type" evidence="6">
    <location>
        <begin position="492"/>
        <end position="591"/>
    </location>
</feature>
<evidence type="ECO:0000256" key="5">
    <source>
        <dbReference type="SAM" id="MobiDB-lite"/>
    </source>
</evidence>
<evidence type="ECO:0000256" key="1">
    <source>
        <dbReference type="ARBA" id="ARBA00023015"/>
    </source>
</evidence>
<dbReference type="InterPro" id="IPR020449">
    <property type="entry name" value="Tscrpt_reg_AraC-type_HTH"/>
</dbReference>
<dbReference type="PANTHER" id="PTHR43280:SF28">
    <property type="entry name" value="HTH-TYPE TRANSCRIPTIONAL ACTIVATOR RHAS"/>
    <property type="match status" value="1"/>
</dbReference>
<evidence type="ECO:0000259" key="7">
    <source>
        <dbReference type="PROSITE" id="PS50110"/>
    </source>
</evidence>
<dbReference type="Pfam" id="PF17853">
    <property type="entry name" value="GGDEF_2"/>
    <property type="match status" value="1"/>
</dbReference>
<protein>
    <submittedName>
        <fullName evidence="8">Response regulator</fullName>
    </submittedName>
</protein>
<evidence type="ECO:0000313" key="8">
    <source>
        <dbReference type="EMBL" id="MBB6694530.1"/>
    </source>
</evidence>
<comment type="caution">
    <text evidence="8">The sequence shown here is derived from an EMBL/GenBank/DDBJ whole genome shotgun (WGS) entry which is preliminary data.</text>
</comment>
<dbReference type="Gene3D" id="3.40.50.2300">
    <property type="match status" value="1"/>
</dbReference>
<evidence type="ECO:0000256" key="3">
    <source>
        <dbReference type="ARBA" id="ARBA00023163"/>
    </source>
</evidence>
<dbReference type="RefSeq" id="WP_185138496.1">
    <property type="nucleotide sequence ID" value="NZ_JACJVR010000097.1"/>
</dbReference>
<dbReference type="SMART" id="SM00342">
    <property type="entry name" value="HTH_ARAC"/>
    <property type="match status" value="1"/>
</dbReference>
<reference evidence="8 9" key="1">
    <citation type="submission" date="2020-08" db="EMBL/GenBank/DDBJ databases">
        <title>Cohnella phylogeny.</title>
        <authorList>
            <person name="Dunlap C."/>
        </authorList>
    </citation>
    <scope>NUCLEOTIDE SEQUENCE [LARGE SCALE GENOMIC DNA]</scope>
    <source>
        <strain evidence="8 9">DSM 25239</strain>
    </source>
</reference>
<keyword evidence="1" id="KW-0805">Transcription regulation</keyword>
<keyword evidence="3" id="KW-0804">Transcription</keyword>
<dbReference type="InterPro" id="IPR018060">
    <property type="entry name" value="HTH_AraC"/>
</dbReference>
<accession>A0A841U9B1</accession>
<proteinExistence type="predicted"/>
<feature type="compositionally biased region" description="Low complexity" evidence="5">
    <location>
        <begin position="415"/>
        <end position="432"/>
    </location>
</feature>
<dbReference type="SUPFAM" id="SSF52172">
    <property type="entry name" value="CheY-like"/>
    <property type="match status" value="1"/>
</dbReference>
<dbReference type="GO" id="GO:0043565">
    <property type="term" value="F:sequence-specific DNA binding"/>
    <property type="evidence" value="ECO:0007669"/>
    <property type="project" value="InterPro"/>
</dbReference>
<sequence>MLHLLIVEDEETMREGLAAMIDWETFGIRLVGAAANGLEALKIIEKETVDLLLTDIRMPLMDGLQLIGEVRKRGRDTACVLLSGYNDFEYAQQALRYGVSDFLVKPCSPREIRSVFADLAAKILEQRRSSDSVKGLHESMPVIKSQLLRHWLHSPALVTENRKDQLKKLKLSISDQHPIVVAIQIDNRSRQRLNYSRTDLELIRLAAANIVQETLEQSVMQPVETVKEEDGIIVILNGLFEWIEEKLVRGLARVQHNLREYLKITVSFGISDSKPDINDLAEAYSEARQALELRFYRGSESHAFYRDVRALAKRAGGSDGGGGESGFELKLLRIEQSAVDNLQAGLYAEALNDAEQWLAAFQGQYPHSRTEVNVRTLSFLARLLQLAPDRRAAAEARMEDSRTGDGAGAERSKANARADGGANARADDGANAPFAETEALGRDGDSSADYGSLERQIAGIDTMEELAGFVYRVIRKLVEKLNPHRTPRRKVQQALDYIAHNYNAPGLSLAGVAKELFVSSTYLSTLFKQELGVNFLDYVHQYRVDKAKGLLQSADYKIQAVAKEVGYFDEAHFTRTFKKWTGILPSQYKKENAHRG</sequence>
<dbReference type="CDD" id="cd17536">
    <property type="entry name" value="REC_YesN-like"/>
    <property type="match status" value="1"/>
</dbReference>
<dbReference type="InterPro" id="IPR041522">
    <property type="entry name" value="CdaR_GGDEF"/>
</dbReference>
<keyword evidence="2" id="KW-0238">DNA-binding</keyword>
<dbReference type="InterPro" id="IPR009057">
    <property type="entry name" value="Homeodomain-like_sf"/>
</dbReference>
<dbReference type="Pfam" id="PF00072">
    <property type="entry name" value="Response_reg"/>
    <property type="match status" value="1"/>
</dbReference>
<evidence type="ECO:0000256" key="2">
    <source>
        <dbReference type="ARBA" id="ARBA00023125"/>
    </source>
</evidence>
<organism evidence="8 9">
    <name type="scientific">Cohnella xylanilytica</name>
    <dbReference type="NCBI Taxonomy" id="557555"/>
    <lineage>
        <taxon>Bacteria</taxon>
        <taxon>Bacillati</taxon>
        <taxon>Bacillota</taxon>
        <taxon>Bacilli</taxon>
        <taxon>Bacillales</taxon>
        <taxon>Paenibacillaceae</taxon>
        <taxon>Cohnella</taxon>
    </lineage>
</organism>
<dbReference type="InterPro" id="IPR001789">
    <property type="entry name" value="Sig_transdc_resp-reg_receiver"/>
</dbReference>
<dbReference type="PRINTS" id="PR00032">
    <property type="entry name" value="HTHARAC"/>
</dbReference>
<dbReference type="PROSITE" id="PS01124">
    <property type="entry name" value="HTH_ARAC_FAMILY_2"/>
    <property type="match status" value="1"/>
</dbReference>
<dbReference type="PANTHER" id="PTHR43280">
    <property type="entry name" value="ARAC-FAMILY TRANSCRIPTIONAL REGULATOR"/>
    <property type="match status" value="1"/>
</dbReference>
<dbReference type="GO" id="GO:0003700">
    <property type="term" value="F:DNA-binding transcription factor activity"/>
    <property type="evidence" value="ECO:0007669"/>
    <property type="project" value="InterPro"/>
</dbReference>
<dbReference type="Pfam" id="PF12833">
    <property type="entry name" value="HTH_18"/>
    <property type="match status" value="1"/>
</dbReference>
<name>A0A841U9B1_9BACL</name>
<feature type="compositionally biased region" description="Basic and acidic residues" evidence="5">
    <location>
        <begin position="394"/>
        <end position="413"/>
    </location>
</feature>
<dbReference type="Gene3D" id="1.10.10.60">
    <property type="entry name" value="Homeodomain-like"/>
    <property type="match status" value="2"/>
</dbReference>